<evidence type="ECO:0000313" key="7">
    <source>
        <dbReference type="EnsemblProtists" id="EKX51394"/>
    </source>
</evidence>
<feature type="domain" description="CMP/dCMP-type deaminase" evidence="5">
    <location>
        <begin position="7"/>
        <end position="129"/>
    </location>
</feature>
<dbReference type="GO" id="GO:0008835">
    <property type="term" value="F:diaminohydroxyphosphoribosylaminopyrimidine deaminase activity"/>
    <property type="evidence" value="ECO:0007669"/>
    <property type="project" value="UniProtKB-EC"/>
</dbReference>
<gene>
    <name evidence="6" type="ORF">GUITHDRAFT_65893</name>
</gene>
<dbReference type="InterPro" id="IPR004794">
    <property type="entry name" value="Eubact_RibD"/>
</dbReference>
<dbReference type="Gene3D" id="3.40.140.10">
    <property type="entry name" value="Cytidine Deaminase, domain 2"/>
    <property type="match status" value="1"/>
</dbReference>
<evidence type="ECO:0000256" key="3">
    <source>
        <dbReference type="ARBA" id="ARBA00022723"/>
    </source>
</evidence>
<keyword evidence="8" id="KW-1185">Reference proteome</keyword>
<dbReference type="HOGENOM" id="CLU_036590_10_0_1"/>
<dbReference type="eggNOG" id="KOG1018">
    <property type="taxonomic scope" value="Eukaryota"/>
</dbReference>
<evidence type="ECO:0000259" key="5">
    <source>
        <dbReference type="PROSITE" id="PS51747"/>
    </source>
</evidence>
<evidence type="ECO:0000313" key="6">
    <source>
        <dbReference type="EMBL" id="EKX51394.1"/>
    </source>
</evidence>
<dbReference type="NCBIfam" id="TIGR00326">
    <property type="entry name" value="eubact_ribD"/>
    <property type="match status" value="1"/>
</dbReference>
<dbReference type="OrthoDB" id="252265at2759"/>
<dbReference type="EC" id="3.5.4.26" evidence="2"/>
<dbReference type="RefSeq" id="XP_005838374.1">
    <property type="nucleotide sequence ID" value="XM_005838317.1"/>
</dbReference>
<comment type="pathway">
    <text evidence="1">Cofactor biosynthesis; riboflavin biosynthesis; 5-amino-6-(D-ribitylamino)uracil from GTP: step 2/4.</text>
</comment>
<dbReference type="STRING" id="905079.L1JSX3"/>
<dbReference type="EnsemblProtists" id="EKX51394">
    <property type="protein sequence ID" value="EKX51394"/>
    <property type="gene ID" value="GUITHDRAFT_65893"/>
</dbReference>
<reference evidence="7" key="3">
    <citation type="submission" date="2015-06" db="UniProtKB">
        <authorList>
            <consortium name="EnsemblProtists"/>
        </authorList>
    </citation>
    <scope>IDENTIFICATION</scope>
</reference>
<keyword evidence="3" id="KW-0479">Metal-binding</keyword>
<dbReference type="EMBL" id="JH992975">
    <property type="protein sequence ID" value="EKX51394.1"/>
    <property type="molecule type" value="Genomic_DNA"/>
</dbReference>
<dbReference type="PROSITE" id="PS00903">
    <property type="entry name" value="CYT_DCMP_DEAMINASES_1"/>
    <property type="match status" value="1"/>
</dbReference>
<dbReference type="Pfam" id="PF00383">
    <property type="entry name" value="dCMP_cyt_deam_1"/>
    <property type="match status" value="1"/>
</dbReference>
<dbReference type="PaxDb" id="55529-EKX51394"/>
<proteinExistence type="predicted"/>
<dbReference type="PANTHER" id="PTHR11079">
    <property type="entry name" value="CYTOSINE DEAMINASE FAMILY MEMBER"/>
    <property type="match status" value="1"/>
</dbReference>
<accession>L1JSX3</accession>
<sequence length="140" mass="15003">MVRDEGEEDRKYMRVALDEARKGLGKTHPNPCVGCVLVKGGRVVGKGYHPRAGMPHAEVYALYMAGKEAAGATAYVTLEPCNHYGRTPPCSLALVNAKVGRVVVGMADPNPLVNNSGVETLLRNGVTGEKNERIHLTAVH</sequence>
<protein>
    <recommendedName>
        <fullName evidence="2">diaminohydroxyphosphoribosylaminopyrimidine deaminase</fullName>
        <ecNumber evidence="2">3.5.4.26</ecNumber>
    </recommendedName>
</protein>
<dbReference type="InterPro" id="IPR016192">
    <property type="entry name" value="APOBEC/CMP_deaminase_Zn-bd"/>
</dbReference>
<evidence type="ECO:0000256" key="2">
    <source>
        <dbReference type="ARBA" id="ARBA00012766"/>
    </source>
</evidence>
<reference evidence="8" key="2">
    <citation type="submission" date="2012-11" db="EMBL/GenBank/DDBJ databases">
        <authorList>
            <person name="Kuo A."/>
            <person name="Curtis B.A."/>
            <person name="Tanifuji G."/>
            <person name="Burki F."/>
            <person name="Gruber A."/>
            <person name="Irimia M."/>
            <person name="Maruyama S."/>
            <person name="Arias M.C."/>
            <person name="Ball S.G."/>
            <person name="Gile G.H."/>
            <person name="Hirakawa Y."/>
            <person name="Hopkins J.F."/>
            <person name="Rensing S.A."/>
            <person name="Schmutz J."/>
            <person name="Symeonidi A."/>
            <person name="Elias M."/>
            <person name="Eveleigh R.J."/>
            <person name="Herman E.K."/>
            <person name="Klute M.J."/>
            <person name="Nakayama T."/>
            <person name="Obornik M."/>
            <person name="Reyes-Prieto A."/>
            <person name="Armbrust E.V."/>
            <person name="Aves S.J."/>
            <person name="Beiko R.G."/>
            <person name="Coutinho P."/>
            <person name="Dacks J.B."/>
            <person name="Durnford D.G."/>
            <person name="Fast N.M."/>
            <person name="Green B.R."/>
            <person name="Grisdale C."/>
            <person name="Hempe F."/>
            <person name="Henrissat B."/>
            <person name="Hoppner M.P."/>
            <person name="Ishida K.-I."/>
            <person name="Kim E."/>
            <person name="Koreny L."/>
            <person name="Kroth P.G."/>
            <person name="Liu Y."/>
            <person name="Malik S.-B."/>
            <person name="Maier U.G."/>
            <person name="McRose D."/>
            <person name="Mock T."/>
            <person name="Neilson J.A."/>
            <person name="Onodera N.T."/>
            <person name="Poole A.M."/>
            <person name="Pritham E.J."/>
            <person name="Richards T.A."/>
            <person name="Rocap G."/>
            <person name="Roy S.W."/>
            <person name="Sarai C."/>
            <person name="Schaack S."/>
            <person name="Shirato S."/>
            <person name="Slamovits C.H."/>
            <person name="Spencer D.F."/>
            <person name="Suzuki S."/>
            <person name="Worden A.Z."/>
            <person name="Zauner S."/>
            <person name="Barry K."/>
            <person name="Bell C."/>
            <person name="Bharti A.K."/>
            <person name="Crow J.A."/>
            <person name="Grimwood J."/>
            <person name="Kramer R."/>
            <person name="Lindquist E."/>
            <person name="Lucas S."/>
            <person name="Salamov A."/>
            <person name="McFadden G.I."/>
            <person name="Lane C.E."/>
            <person name="Keeling P.J."/>
            <person name="Gray M.W."/>
            <person name="Grigoriev I.V."/>
            <person name="Archibald J.M."/>
        </authorList>
    </citation>
    <scope>NUCLEOTIDE SEQUENCE</scope>
    <source>
        <strain evidence="8">CCMP2712</strain>
    </source>
</reference>
<reference evidence="6 8" key="1">
    <citation type="journal article" date="2012" name="Nature">
        <title>Algal genomes reveal evolutionary mosaicism and the fate of nucleomorphs.</title>
        <authorList>
            <consortium name="DOE Joint Genome Institute"/>
            <person name="Curtis B.A."/>
            <person name="Tanifuji G."/>
            <person name="Burki F."/>
            <person name="Gruber A."/>
            <person name="Irimia M."/>
            <person name="Maruyama S."/>
            <person name="Arias M.C."/>
            <person name="Ball S.G."/>
            <person name="Gile G.H."/>
            <person name="Hirakawa Y."/>
            <person name="Hopkins J.F."/>
            <person name="Kuo A."/>
            <person name="Rensing S.A."/>
            <person name="Schmutz J."/>
            <person name="Symeonidi A."/>
            <person name="Elias M."/>
            <person name="Eveleigh R.J."/>
            <person name="Herman E.K."/>
            <person name="Klute M.J."/>
            <person name="Nakayama T."/>
            <person name="Obornik M."/>
            <person name="Reyes-Prieto A."/>
            <person name="Armbrust E.V."/>
            <person name="Aves S.J."/>
            <person name="Beiko R.G."/>
            <person name="Coutinho P."/>
            <person name="Dacks J.B."/>
            <person name="Durnford D.G."/>
            <person name="Fast N.M."/>
            <person name="Green B.R."/>
            <person name="Grisdale C.J."/>
            <person name="Hempel F."/>
            <person name="Henrissat B."/>
            <person name="Hoppner M.P."/>
            <person name="Ishida K."/>
            <person name="Kim E."/>
            <person name="Koreny L."/>
            <person name="Kroth P.G."/>
            <person name="Liu Y."/>
            <person name="Malik S.B."/>
            <person name="Maier U.G."/>
            <person name="McRose D."/>
            <person name="Mock T."/>
            <person name="Neilson J.A."/>
            <person name="Onodera N.T."/>
            <person name="Poole A.M."/>
            <person name="Pritham E.J."/>
            <person name="Richards T.A."/>
            <person name="Rocap G."/>
            <person name="Roy S.W."/>
            <person name="Sarai C."/>
            <person name="Schaack S."/>
            <person name="Shirato S."/>
            <person name="Slamovits C.H."/>
            <person name="Spencer D.F."/>
            <person name="Suzuki S."/>
            <person name="Worden A.Z."/>
            <person name="Zauner S."/>
            <person name="Barry K."/>
            <person name="Bell C."/>
            <person name="Bharti A.K."/>
            <person name="Crow J.A."/>
            <person name="Grimwood J."/>
            <person name="Kramer R."/>
            <person name="Lindquist E."/>
            <person name="Lucas S."/>
            <person name="Salamov A."/>
            <person name="McFadden G.I."/>
            <person name="Lane C.E."/>
            <person name="Keeling P.J."/>
            <person name="Gray M.W."/>
            <person name="Grigoriev I.V."/>
            <person name="Archibald J.M."/>
        </authorList>
    </citation>
    <scope>NUCLEOTIDE SEQUENCE</scope>
    <source>
        <strain evidence="6 8">CCMP2712</strain>
    </source>
</reference>
<dbReference type="InterPro" id="IPR016193">
    <property type="entry name" value="Cytidine_deaminase-like"/>
</dbReference>
<dbReference type="CDD" id="cd01284">
    <property type="entry name" value="Riboflavin_deaminase-reductase"/>
    <property type="match status" value="1"/>
</dbReference>
<dbReference type="GO" id="GO:0009231">
    <property type="term" value="P:riboflavin biosynthetic process"/>
    <property type="evidence" value="ECO:0007669"/>
    <property type="project" value="UniProtKB-UniPathway"/>
</dbReference>
<dbReference type="InterPro" id="IPR002125">
    <property type="entry name" value="CMP_dCMP_dom"/>
</dbReference>
<dbReference type="AlphaFoldDB" id="L1JSX3"/>
<keyword evidence="4" id="KW-0862">Zinc</keyword>
<dbReference type="GO" id="GO:0008270">
    <property type="term" value="F:zinc ion binding"/>
    <property type="evidence" value="ECO:0007669"/>
    <property type="project" value="InterPro"/>
</dbReference>
<dbReference type="KEGG" id="gtt:GUITHDRAFT_65893"/>
<dbReference type="GeneID" id="17308158"/>
<evidence type="ECO:0000256" key="1">
    <source>
        <dbReference type="ARBA" id="ARBA00004882"/>
    </source>
</evidence>
<dbReference type="Proteomes" id="UP000011087">
    <property type="component" value="Unassembled WGS sequence"/>
</dbReference>
<dbReference type="OMA" id="LRQKSWI"/>
<evidence type="ECO:0000256" key="4">
    <source>
        <dbReference type="ARBA" id="ARBA00022833"/>
    </source>
</evidence>
<dbReference type="UniPathway" id="UPA00275">
    <property type="reaction ID" value="UER00401"/>
</dbReference>
<name>L1JSX3_GUITC</name>
<dbReference type="PANTHER" id="PTHR11079:SF162">
    <property type="entry name" value="RIBOFLAVIN BIOSYNTHESIS PROTEIN PYRD, CHLOROPLASTIC"/>
    <property type="match status" value="1"/>
</dbReference>
<dbReference type="PROSITE" id="PS51747">
    <property type="entry name" value="CYT_DCMP_DEAMINASES_2"/>
    <property type="match status" value="1"/>
</dbReference>
<organism evidence="6">
    <name type="scientific">Guillardia theta (strain CCMP2712)</name>
    <name type="common">Cryptophyte</name>
    <dbReference type="NCBI Taxonomy" id="905079"/>
    <lineage>
        <taxon>Eukaryota</taxon>
        <taxon>Cryptophyceae</taxon>
        <taxon>Pyrenomonadales</taxon>
        <taxon>Geminigeraceae</taxon>
        <taxon>Guillardia</taxon>
    </lineage>
</organism>
<evidence type="ECO:0000313" key="8">
    <source>
        <dbReference type="Proteomes" id="UP000011087"/>
    </source>
</evidence>
<dbReference type="SUPFAM" id="SSF53927">
    <property type="entry name" value="Cytidine deaminase-like"/>
    <property type="match status" value="1"/>
</dbReference>